<protein>
    <submittedName>
        <fullName evidence="1">DUF885 domain-containing protein</fullName>
    </submittedName>
</protein>
<dbReference type="RefSeq" id="WP_139072146.1">
    <property type="nucleotide sequence ID" value="NZ_CP040899.1"/>
</dbReference>
<proteinExistence type="predicted"/>
<evidence type="ECO:0000313" key="1">
    <source>
        <dbReference type="EMBL" id="QDB78413.1"/>
    </source>
</evidence>
<dbReference type="Pfam" id="PF05960">
    <property type="entry name" value="DUF885"/>
    <property type="match status" value="1"/>
</dbReference>
<sequence length="573" mass="63161">MIDNPREATRIDATAEDYVQRLAALDPLAATSLGLPGHEDELPDLSPRGHLARAEAAMEAVAHLTELEAADEVDVVTMAAMSERLGLDAELYMSGEVGRQLNVIHSPVQNLRDVFDLMPTDTTEHWESIGRRMTALPDALAGYQESLRAAAVDGKVAARRQIEACIAQAEELADESTSFFTTFVAGARPDGSEPSGALADLLTTGAAEARRAYGELSQMLRRELAPKAGTRDGVGRERYELWSRYFLGATVDLDETYEWGCEELARVTAEQNAVAARLYGPGTTPAEAMARLDADPARRLRGTDALQAWMQETSDRAVAELADTHFDIPEPVRRLECRIAPTQTGGIYYTGPSADFSRPGRMWWSVPPGVTEFATWRELTTVYHEGVPGHHLQIAQTAYRSDLLNTWRRLACWVSGHGEGWALYAERLMADLGYLDDPADHLGMLDGQRLRAARVVLDIGVHLGKRAPEDLGGGTWDALKAWEFLKANANMAEGFLAFELDRYLGWPAQAPSYKVGQRLWEQIRDTSAQEARARGEELDLKAFHRRALDVGSVGLDVLRSTLVRRPDAPASRR</sequence>
<evidence type="ECO:0000313" key="2">
    <source>
        <dbReference type="Proteomes" id="UP000313948"/>
    </source>
</evidence>
<accession>A0ABX5VM45</accession>
<dbReference type="PANTHER" id="PTHR33361">
    <property type="entry name" value="GLR0591 PROTEIN"/>
    <property type="match status" value="1"/>
</dbReference>
<name>A0ABX5VM45_9MICO</name>
<dbReference type="PANTHER" id="PTHR33361:SF2">
    <property type="entry name" value="DUF885 DOMAIN-CONTAINING PROTEIN"/>
    <property type="match status" value="1"/>
</dbReference>
<keyword evidence="2" id="KW-1185">Reference proteome</keyword>
<dbReference type="InterPro" id="IPR010281">
    <property type="entry name" value="DUF885"/>
</dbReference>
<gene>
    <name evidence="1" type="ORF">FE251_02750</name>
</gene>
<dbReference type="Proteomes" id="UP000313948">
    <property type="component" value="Chromosome"/>
</dbReference>
<organism evidence="1 2">
    <name type="scientific">Georgenia wutianyii</name>
    <dbReference type="NCBI Taxonomy" id="2585135"/>
    <lineage>
        <taxon>Bacteria</taxon>
        <taxon>Bacillati</taxon>
        <taxon>Actinomycetota</taxon>
        <taxon>Actinomycetes</taxon>
        <taxon>Micrococcales</taxon>
        <taxon>Bogoriellaceae</taxon>
        <taxon>Georgenia</taxon>
    </lineage>
</organism>
<reference evidence="1 2" key="1">
    <citation type="submission" date="2019-05" db="EMBL/GenBank/DDBJ databases">
        <title>Georgenia *** sp. nov., and Georgenia *** sp. nov., isolated from the intestinal contents of plateau pika (Ochotona curzoniae) in the Qinghai-Tibet plateau of China.</title>
        <authorList>
            <person name="Tian Z."/>
        </authorList>
    </citation>
    <scope>NUCLEOTIDE SEQUENCE [LARGE SCALE GENOMIC DNA]</scope>
    <source>
        <strain evidence="1 2">Z294</strain>
    </source>
</reference>
<dbReference type="EMBL" id="CP040899">
    <property type="protein sequence ID" value="QDB78413.1"/>
    <property type="molecule type" value="Genomic_DNA"/>
</dbReference>